<feature type="domain" description="Nuclease associated modular" evidence="2">
    <location>
        <begin position="130"/>
        <end position="157"/>
    </location>
</feature>
<dbReference type="PANTHER" id="PTHR34199:SF1">
    <property type="entry name" value="HISTONE-LYSINE N-METHYLTRANSFERASE, H3 LYSINE-79 SPECIFIC-LIKE PROTEIN"/>
    <property type="match status" value="1"/>
</dbReference>
<protein>
    <recommendedName>
        <fullName evidence="2">Nuclease associated modular domain-containing protein</fullName>
    </recommendedName>
</protein>
<dbReference type="EMBL" id="BTGU01000051">
    <property type="protein sequence ID" value="GMN54404.1"/>
    <property type="molecule type" value="Genomic_DNA"/>
</dbReference>
<sequence length="409" mass="47060">MLLCKKRRLSILHLPSNCGQQNLLWPHFGYVVEYRHIPLIRLRPNHDISVPRNWSSSLSRISSFPRVNSVGSLHSSVHVAEKNGISESCQPIISIDSCTSQIFVEEVPAVTTSDPLETHSDKDLKERRRREKIGLANKGRVPWNKGKKHSAETRERIKQRTLEALKNPKVRQKMAECPRYHSDLVKQKISSSLRRLWAKRLEWKWSREKIFHSWAENIAVAAKTGGPEQEVLDWDSYDKIKQESVQQLRHLAAEKAKAKELATIMREEKAKTRREEKAAKAVAEKMDKLVRKRKSREEKLKEKEEKAKARRKINQEKKDSIRRLKLKQRLSQIRQNISVDGQVSGQKGTVTSHTPAWEKLDLDVIERESWQGEVSFADQIRAAKNKKAEFSATKALAASSCVHSFSGNP</sequence>
<name>A0AA88AEX9_FICCA</name>
<evidence type="ECO:0000313" key="4">
    <source>
        <dbReference type="Proteomes" id="UP001187192"/>
    </source>
</evidence>
<keyword evidence="4" id="KW-1185">Reference proteome</keyword>
<dbReference type="Pfam" id="PF07460">
    <property type="entry name" value="NUMOD3"/>
    <property type="match status" value="1"/>
</dbReference>
<dbReference type="PANTHER" id="PTHR34199">
    <property type="entry name" value="NUMOD3 MOTIF FAMILY PROTEIN, EXPRESSED"/>
    <property type="match status" value="1"/>
</dbReference>
<organism evidence="3 4">
    <name type="scientific">Ficus carica</name>
    <name type="common">Common fig</name>
    <dbReference type="NCBI Taxonomy" id="3494"/>
    <lineage>
        <taxon>Eukaryota</taxon>
        <taxon>Viridiplantae</taxon>
        <taxon>Streptophyta</taxon>
        <taxon>Embryophyta</taxon>
        <taxon>Tracheophyta</taxon>
        <taxon>Spermatophyta</taxon>
        <taxon>Magnoliopsida</taxon>
        <taxon>eudicotyledons</taxon>
        <taxon>Gunneridae</taxon>
        <taxon>Pentapetalae</taxon>
        <taxon>rosids</taxon>
        <taxon>fabids</taxon>
        <taxon>Rosales</taxon>
        <taxon>Moraceae</taxon>
        <taxon>Ficeae</taxon>
        <taxon>Ficus</taxon>
    </lineage>
</organism>
<feature type="region of interest" description="Disordered" evidence="1">
    <location>
        <begin position="292"/>
        <end position="318"/>
    </location>
</feature>
<comment type="caution">
    <text evidence="3">The sequence shown here is derived from an EMBL/GenBank/DDBJ whole genome shotgun (WGS) entry which is preliminary data.</text>
</comment>
<evidence type="ECO:0000256" key="1">
    <source>
        <dbReference type="SAM" id="MobiDB-lite"/>
    </source>
</evidence>
<dbReference type="Proteomes" id="UP001187192">
    <property type="component" value="Unassembled WGS sequence"/>
</dbReference>
<dbReference type="GO" id="GO:0003677">
    <property type="term" value="F:DNA binding"/>
    <property type="evidence" value="ECO:0007669"/>
    <property type="project" value="InterPro"/>
</dbReference>
<accession>A0AA88AEX9</accession>
<proteinExistence type="predicted"/>
<dbReference type="AlphaFoldDB" id="A0AA88AEX9"/>
<dbReference type="InterPro" id="IPR003611">
    <property type="entry name" value="NUMOD3"/>
</dbReference>
<evidence type="ECO:0000313" key="3">
    <source>
        <dbReference type="EMBL" id="GMN54404.1"/>
    </source>
</evidence>
<reference evidence="3" key="1">
    <citation type="submission" date="2023-07" db="EMBL/GenBank/DDBJ databases">
        <title>draft genome sequence of fig (Ficus carica).</title>
        <authorList>
            <person name="Takahashi T."/>
            <person name="Nishimura K."/>
        </authorList>
    </citation>
    <scope>NUCLEOTIDE SEQUENCE</scope>
</reference>
<gene>
    <name evidence="3" type="ORF">TIFTF001_023535</name>
</gene>
<evidence type="ECO:0000259" key="2">
    <source>
        <dbReference type="Pfam" id="PF07460"/>
    </source>
</evidence>